<dbReference type="PANTHER" id="PTHR11774:SF6">
    <property type="entry name" value="PROTEIN FARNESYLTRANSFERASE SUBUNIT BETA"/>
    <property type="match status" value="1"/>
</dbReference>
<evidence type="ECO:0000256" key="6">
    <source>
        <dbReference type="ARBA" id="ARBA00022723"/>
    </source>
</evidence>
<feature type="compositionally biased region" description="Low complexity" evidence="11">
    <location>
        <begin position="1"/>
        <end position="24"/>
    </location>
</feature>
<dbReference type="OrthoDB" id="10261146at2759"/>
<dbReference type="Proteomes" id="UP000829196">
    <property type="component" value="Unassembled WGS sequence"/>
</dbReference>
<keyword evidence="6 10" id="KW-0479">Metal-binding</keyword>
<evidence type="ECO:0000256" key="3">
    <source>
        <dbReference type="ARBA" id="ARBA00015798"/>
    </source>
</evidence>
<dbReference type="PANTHER" id="PTHR11774">
    <property type="entry name" value="GERANYLGERANYL TRANSFERASE TYPE BETA SUBUNIT"/>
    <property type="match status" value="1"/>
</dbReference>
<comment type="catalytic activity">
    <reaction evidence="9">
        <text>L-cysteinyl-[protein] + (2E,6E)-farnesyl diphosphate = S-(2E,6E)-farnesyl-L-cysteinyl-[protein] + diphosphate</text>
        <dbReference type="Rhea" id="RHEA:13345"/>
        <dbReference type="Rhea" id="RHEA-COMP:10131"/>
        <dbReference type="Rhea" id="RHEA-COMP:11535"/>
        <dbReference type="ChEBI" id="CHEBI:29950"/>
        <dbReference type="ChEBI" id="CHEBI:33019"/>
        <dbReference type="ChEBI" id="CHEBI:86019"/>
        <dbReference type="ChEBI" id="CHEBI:175763"/>
        <dbReference type="EC" id="2.5.1.58"/>
    </reaction>
</comment>
<dbReference type="FunFam" id="1.50.10.20:FF:000017">
    <property type="entry name" value="Protein farnesyltransferase subunit beta"/>
    <property type="match status" value="1"/>
</dbReference>
<keyword evidence="4 10" id="KW-0637">Prenyltransferase</keyword>
<comment type="caution">
    <text evidence="13">The sequence shown here is derived from an EMBL/GenBank/DDBJ whole genome shotgun (WGS) entry which is preliminary data.</text>
</comment>
<dbReference type="SMR" id="A0A8T3C537"/>
<evidence type="ECO:0000256" key="2">
    <source>
        <dbReference type="ARBA" id="ARBA00012702"/>
    </source>
</evidence>
<dbReference type="GO" id="GO:0097354">
    <property type="term" value="P:prenylation"/>
    <property type="evidence" value="ECO:0007669"/>
    <property type="project" value="UniProtKB-UniRule"/>
</dbReference>
<comment type="subunit">
    <text evidence="10">Heterodimer of FTA and FTB.</text>
</comment>
<evidence type="ECO:0000256" key="7">
    <source>
        <dbReference type="ARBA" id="ARBA00022737"/>
    </source>
</evidence>
<feature type="region of interest" description="Disordered" evidence="11">
    <location>
        <begin position="1"/>
        <end position="30"/>
    </location>
</feature>
<protein>
    <recommendedName>
        <fullName evidence="3 10">Protein farnesyltransferase subunit beta</fullName>
        <shortName evidence="10">FTase-beta</shortName>
        <ecNumber evidence="2 10">2.5.1.58</ecNumber>
    </recommendedName>
</protein>
<dbReference type="SUPFAM" id="SSF48239">
    <property type="entry name" value="Terpenoid cyclases/Protein prenyltransferases"/>
    <property type="match status" value="1"/>
</dbReference>
<keyword evidence="14" id="KW-1185">Reference proteome</keyword>
<organism evidence="13 14">
    <name type="scientific">Dendrobium nobile</name>
    <name type="common">Orchid</name>
    <dbReference type="NCBI Taxonomy" id="94219"/>
    <lineage>
        <taxon>Eukaryota</taxon>
        <taxon>Viridiplantae</taxon>
        <taxon>Streptophyta</taxon>
        <taxon>Embryophyta</taxon>
        <taxon>Tracheophyta</taxon>
        <taxon>Spermatophyta</taxon>
        <taxon>Magnoliopsida</taxon>
        <taxon>Liliopsida</taxon>
        <taxon>Asparagales</taxon>
        <taxon>Orchidaceae</taxon>
        <taxon>Epidendroideae</taxon>
        <taxon>Malaxideae</taxon>
        <taxon>Dendrobiinae</taxon>
        <taxon>Dendrobium</taxon>
    </lineage>
</organism>
<dbReference type="EC" id="2.5.1.58" evidence="2 10"/>
<evidence type="ECO:0000256" key="10">
    <source>
        <dbReference type="RuleBase" id="RU365056"/>
    </source>
</evidence>
<comment type="similarity">
    <text evidence="1 10">Belongs to the protein prenyltransferase subunit beta family.</text>
</comment>
<dbReference type="CDD" id="cd02893">
    <property type="entry name" value="FTase"/>
    <property type="match status" value="1"/>
</dbReference>
<dbReference type="EMBL" id="JAGYWB010000004">
    <property type="protein sequence ID" value="KAI0524648.1"/>
    <property type="molecule type" value="Genomic_DNA"/>
</dbReference>
<evidence type="ECO:0000259" key="12">
    <source>
        <dbReference type="Pfam" id="PF00432"/>
    </source>
</evidence>
<evidence type="ECO:0000256" key="4">
    <source>
        <dbReference type="ARBA" id="ARBA00022602"/>
    </source>
</evidence>
<feature type="domain" description="Prenyltransferase alpha-alpha toroid" evidence="12">
    <location>
        <begin position="71"/>
        <end position="458"/>
    </location>
</feature>
<comment type="cofactor">
    <cofactor evidence="10">
        <name>Zn(2+)</name>
        <dbReference type="ChEBI" id="CHEBI:29105"/>
    </cofactor>
    <text evidence="10">Binds 1 zinc ion per subunit.</text>
</comment>
<evidence type="ECO:0000256" key="11">
    <source>
        <dbReference type="SAM" id="MobiDB-lite"/>
    </source>
</evidence>
<sequence length="474" mass="52513">MESSPIDSSSNASSGLSSSTSSPPHSDRDHRQITLTVTQLEQLKVEEKVSEIYRILSGAPAHTQTLMLELWRDKHIEFLTRGLNQLGPTYRVLDANRPWLCYWIIHSMALLRESLDIEVENNAVDFLSRCKDINGGYGGGPGQLPHLATTYAAVNTLVTLGSNSALLSINREALREFLLRMKDFCGAFRMHHTGEMDVRACYTAISVASLLNILDFEITKGVGDYILRCQTYEGGIAGEPGSEAHGGYTFCGLATMILINEVHRLDLTSLIDWVAFRQGLEFGFQGRTNKLVDGCYSFWQGGSLFLIQRLLSIAENQIKSLPMSIEQEQLSMEGNVDSAAFTVPKPDGSQRQIHYFENKDAGKGSATGLDFIRTTNGGPLFHSIALQQYILLCSQVLEGGFKDKPGKVRDHYHSCYCLSGLSVSQYSFSKSADSPPPPNAVLGPYSNLLEPVHPLYNLVLDKYYKAHEFFSVMS</sequence>
<dbReference type="GO" id="GO:0004660">
    <property type="term" value="F:protein farnesyltransferase activity"/>
    <property type="evidence" value="ECO:0007669"/>
    <property type="project" value="UniProtKB-UniRule"/>
</dbReference>
<evidence type="ECO:0000256" key="1">
    <source>
        <dbReference type="ARBA" id="ARBA00010497"/>
    </source>
</evidence>
<dbReference type="Gene3D" id="1.50.10.20">
    <property type="match status" value="1"/>
</dbReference>
<keyword evidence="5 10" id="KW-0808">Transferase</keyword>
<keyword evidence="7" id="KW-0677">Repeat</keyword>
<dbReference type="InterPro" id="IPR008930">
    <property type="entry name" value="Terpenoid_cyclase/PrenylTrfase"/>
</dbReference>
<dbReference type="GO" id="GO:0008270">
    <property type="term" value="F:zinc ion binding"/>
    <property type="evidence" value="ECO:0007669"/>
    <property type="project" value="UniProtKB-UniRule"/>
</dbReference>
<evidence type="ECO:0000256" key="8">
    <source>
        <dbReference type="ARBA" id="ARBA00022833"/>
    </source>
</evidence>
<evidence type="ECO:0000313" key="14">
    <source>
        <dbReference type="Proteomes" id="UP000829196"/>
    </source>
</evidence>
<evidence type="ECO:0000313" key="13">
    <source>
        <dbReference type="EMBL" id="KAI0524648.1"/>
    </source>
</evidence>
<reference evidence="13" key="1">
    <citation type="journal article" date="2022" name="Front. Genet.">
        <title>Chromosome-Scale Assembly of the Dendrobium nobile Genome Provides Insights Into the Molecular Mechanism of the Biosynthesis of the Medicinal Active Ingredient of Dendrobium.</title>
        <authorList>
            <person name="Xu Q."/>
            <person name="Niu S.-C."/>
            <person name="Li K.-L."/>
            <person name="Zheng P.-J."/>
            <person name="Zhang X.-J."/>
            <person name="Jia Y."/>
            <person name="Liu Y."/>
            <person name="Niu Y.-X."/>
            <person name="Yu L.-H."/>
            <person name="Chen D.-F."/>
            <person name="Zhang G.-Q."/>
        </authorList>
    </citation>
    <scope>NUCLEOTIDE SEQUENCE</scope>
    <source>
        <tissue evidence="13">Leaf</tissue>
    </source>
</reference>
<dbReference type="GO" id="GO:0005965">
    <property type="term" value="C:protein farnesyltransferase complex"/>
    <property type="evidence" value="ECO:0007669"/>
    <property type="project" value="UniProtKB-UniRule"/>
</dbReference>
<gene>
    <name evidence="13" type="ORF">KFK09_004025</name>
</gene>
<comment type="function">
    <text evidence="10">Catalyzes the transfer of a farnesyl moiety from farnesyl diphosphate to a cysteine at the fourth position from the C-terminus of several proteins. The beta subunit is responsible for peptide-binding.</text>
</comment>
<dbReference type="InterPro" id="IPR026872">
    <property type="entry name" value="FTB"/>
</dbReference>
<name>A0A8T3C537_DENNO</name>
<accession>A0A8T3C537</accession>
<proteinExistence type="inferred from homology"/>
<evidence type="ECO:0000256" key="5">
    <source>
        <dbReference type="ARBA" id="ARBA00022679"/>
    </source>
</evidence>
<dbReference type="Pfam" id="PF00432">
    <property type="entry name" value="Prenyltrans"/>
    <property type="match status" value="1"/>
</dbReference>
<evidence type="ECO:0000256" key="9">
    <source>
        <dbReference type="ARBA" id="ARBA00050225"/>
    </source>
</evidence>
<dbReference type="InterPro" id="IPR045089">
    <property type="entry name" value="PGGT1B-like"/>
</dbReference>
<keyword evidence="8 10" id="KW-0862">Zinc</keyword>
<dbReference type="AlphaFoldDB" id="A0A8T3C537"/>
<dbReference type="InterPro" id="IPR001330">
    <property type="entry name" value="Prenyltrans"/>
</dbReference>